<dbReference type="SMART" id="SM01290">
    <property type="entry name" value="N-glycanase_N"/>
    <property type="match status" value="1"/>
</dbReference>
<dbReference type="KEGG" id="sre:PTSG_06533"/>
<protein>
    <recommendedName>
        <fullName evidence="3">Peptide-N-glycosidase F N-terminal domain-containing protein</fullName>
    </recommendedName>
</protein>
<dbReference type="InterPro" id="IPR014784">
    <property type="entry name" value="Cu2_ascorb_mOase-like_C"/>
</dbReference>
<dbReference type="InParanoid" id="F2UG32"/>
<dbReference type="AlphaFoldDB" id="F2UG32"/>
<dbReference type="RefSeq" id="XP_004991917.1">
    <property type="nucleotide sequence ID" value="XM_004991860.1"/>
</dbReference>
<dbReference type="InterPro" id="IPR015196">
    <property type="entry name" value="PngaseF_N"/>
</dbReference>
<evidence type="ECO:0000313" key="5">
    <source>
        <dbReference type="Proteomes" id="UP000007799"/>
    </source>
</evidence>
<accession>F2UG32</accession>
<proteinExistence type="predicted"/>
<dbReference type="Pfam" id="PF09113">
    <property type="entry name" value="N-glycanase_C"/>
    <property type="match status" value="1"/>
</dbReference>
<dbReference type="InterPro" id="IPR015197">
    <property type="entry name" value="PngaseF_C"/>
</dbReference>
<evidence type="ECO:0000313" key="4">
    <source>
        <dbReference type="EMBL" id="EGD75460.1"/>
    </source>
</evidence>
<feature type="domain" description="Peptide-N-glycosidase F N-terminal" evidence="3">
    <location>
        <begin position="285"/>
        <end position="415"/>
    </location>
</feature>
<dbReference type="OrthoDB" id="406745at2759"/>
<dbReference type="InterPro" id="IPR053251">
    <property type="entry name" value="N-glycanase"/>
</dbReference>
<dbReference type="EMBL" id="GL832972">
    <property type="protein sequence ID" value="EGD75460.1"/>
    <property type="molecule type" value="Genomic_DNA"/>
</dbReference>
<organism evidence="5">
    <name type="scientific">Salpingoeca rosetta (strain ATCC 50818 / BSB-021)</name>
    <dbReference type="NCBI Taxonomy" id="946362"/>
    <lineage>
        <taxon>Eukaryota</taxon>
        <taxon>Choanoflagellata</taxon>
        <taxon>Craspedida</taxon>
        <taxon>Salpingoecidae</taxon>
        <taxon>Salpingoeca</taxon>
    </lineage>
</organism>
<reference evidence="4" key="1">
    <citation type="submission" date="2009-08" db="EMBL/GenBank/DDBJ databases">
        <title>Annotation of Salpingoeca rosetta.</title>
        <authorList>
            <consortium name="The Broad Institute Genome Sequencing Platform"/>
            <person name="Russ C."/>
            <person name="Cuomo C."/>
            <person name="Burger G."/>
            <person name="Gray M.W."/>
            <person name="Holland P.W.H."/>
            <person name="King N."/>
            <person name="Lang F.B.F."/>
            <person name="Roger A.J."/>
            <person name="Ruiz-Trillo I."/>
            <person name="Young S.K."/>
            <person name="Zeng Q."/>
            <person name="Gargeya S."/>
            <person name="Alvarado L."/>
            <person name="Berlin A."/>
            <person name="Chapman S.B."/>
            <person name="Chen Z."/>
            <person name="Freedman E."/>
            <person name="Gellesch M."/>
            <person name="Goldberg J."/>
            <person name="Griggs A."/>
            <person name="Gujja S."/>
            <person name="Heilman E."/>
            <person name="Heiman D."/>
            <person name="Howarth C."/>
            <person name="Mehta T."/>
            <person name="Neiman D."/>
            <person name="Pearson M."/>
            <person name="Roberts A."/>
            <person name="Saif S."/>
            <person name="Shea T."/>
            <person name="Shenoy N."/>
            <person name="Sisk P."/>
            <person name="Stolte C."/>
            <person name="Sykes S."/>
            <person name="White J."/>
            <person name="Yandava C."/>
            <person name="Haas B."/>
            <person name="Nusbaum C."/>
            <person name="Birren B."/>
        </authorList>
    </citation>
    <scope>NUCLEOTIDE SEQUENCE [LARGE SCALE GENOMIC DNA]</scope>
    <source>
        <strain evidence="4">ATCC 50818</strain>
    </source>
</reference>
<gene>
    <name evidence="4" type="ORF">PTSG_06533</name>
</gene>
<dbReference type="GeneID" id="16072477"/>
<dbReference type="STRING" id="946362.F2UG32"/>
<dbReference type="GO" id="GO:0016715">
    <property type="term" value="F:oxidoreductase activity, acting on paired donors, with incorporation or reduction of molecular oxygen, reduced ascorbate as one donor, and incorporation of one atom of oxygen"/>
    <property type="evidence" value="ECO:0007669"/>
    <property type="project" value="InterPro"/>
</dbReference>
<dbReference type="OMA" id="DNGSPWV"/>
<name>F2UG32_SALR5</name>
<keyword evidence="5" id="KW-1185">Reference proteome</keyword>
<sequence length="642" mass="69916">MPADVQRYWQSHLFFAADPLSASASASGLRDVLVQWPYLQRQLTFTTTSASTTTTTTTATSSTTTAMGTAAATHITVRRLDGHFQFCNVVAWTNHSPTDPRQPYPPVPANVTLVANACAVHTLPDLRHHWAVVQPASNASCSLEAMARNVVNAANATAVIIMANKGQPLTQIGQNAFEQDNGIWNGNDNQGFCTMIDYNPQLLELLQHLQQQPEHHQQDATTTITGVQFTTRQASSSPFVAIDSRGRLQEIGALINPSLSTIVYAAQGLDYQARLHRRVSEFHLAIPLLTDVVGTSARSSVRIPSSRALSAFSHVELDARMTCRGTFDLDCDKWDHVHTVAMICDNDDQPSALSEANVSPHEIGRWITPYRRRVGRWLTPGTRLLARLDEASTCNVSLQATDNGSPWVFSLTLRAFATPSQDAEWMDAHGNLNGDDATKAAAAAAAAAGARTRTVATAATTTNTSRSQSRSSLSPPPPPSLRPFLDVPLFNSTIISTFDEHYNNRSTITITAPRAFATATIEALITGHGSMEFVPSRHSFIVNGIAFNVSFMDPLDKDGCAKHVWAGVEPNGHGAFEFGRDGWCNGWHVPPVVLDVTAAVNKQTATTIAYRAYQYDAHAEAWVEPHSPDGDMRLSSHIVFWK</sequence>
<evidence type="ECO:0000256" key="2">
    <source>
        <dbReference type="SAM" id="MobiDB-lite"/>
    </source>
</evidence>
<dbReference type="InterPro" id="IPR008977">
    <property type="entry name" value="PHM/PNGase_F_dom_sf"/>
</dbReference>
<dbReference type="Proteomes" id="UP000007799">
    <property type="component" value="Unassembled WGS sequence"/>
</dbReference>
<feature type="region of interest" description="Disordered" evidence="2">
    <location>
        <begin position="452"/>
        <end position="480"/>
    </location>
</feature>
<evidence type="ECO:0000256" key="1">
    <source>
        <dbReference type="ARBA" id="ARBA00023157"/>
    </source>
</evidence>
<keyword evidence="1" id="KW-1015">Disulfide bond</keyword>
<dbReference type="PANTHER" id="PTHR39319">
    <property type="entry name" value="SI:DKEY-256H2.1"/>
    <property type="match status" value="1"/>
</dbReference>
<dbReference type="PANTHER" id="PTHR39319:SF1">
    <property type="entry name" value="SI:DKEY-256H2.1"/>
    <property type="match status" value="1"/>
</dbReference>
<evidence type="ECO:0000259" key="3">
    <source>
        <dbReference type="SMART" id="SM01290"/>
    </source>
</evidence>
<dbReference type="SUPFAM" id="SSF49742">
    <property type="entry name" value="PHM/PNGase F"/>
    <property type="match status" value="1"/>
</dbReference>
<dbReference type="Gene3D" id="2.60.120.230">
    <property type="match status" value="2"/>
</dbReference>
<dbReference type="eggNOG" id="ENOG502QTYJ">
    <property type="taxonomic scope" value="Eukaryota"/>
</dbReference>
<feature type="compositionally biased region" description="Low complexity" evidence="2">
    <location>
        <begin position="452"/>
        <end position="473"/>
    </location>
</feature>